<dbReference type="SUPFAM" id="SSF53448">
    <property type="entry name" value="Nucleotide-diphospho-sugar transferases"/>
    <property type="match status" value="2"/>
</dbReference>
<protein>
    <recommendedName>
        <fullName evidence="7">Glycosyl transferase 64 domain-containing protein</fullName>
    </recommendedName>
</protein>
<dbReference type="EMBL" id="JANCYW010000013">
    <property type="protein sequence ID" value="KAK4537557.1"/>
    <property type="molecule type" value="Genomic_DNA"/>
</dbReference>
<accession>A0AAV9IYZ4</accession>
<dbReference type="InterPro" id="IPR004263">
    <property type="entry name" value="Exostosin"/>
</dbReference>
<dbReference type="Gene3D" id="3.90.550.10">
    <property type="entry name" value="Spore Coat Polysaccharide Biosynthesis Protein SpsA, Chain A"/>
    <property type="match status" value="2"/>
</dbReference>
<comment type="caution">
    <text evidence="8">The sequence shown here is derived from an EMBL/GenBank/DDBJ whole genome shotgun (WGS) entry which is preliminary data.</text>
</comment>
<dbReference type="PANTHER" id="PTHR48261">
    <property type="entry name" value="ACETYLGLUCOSAMINYLTRANSFERASE"/>
    <property type="match status" value="1"/>
</dbReference>
<keyword evidence="9" id="KW-1185">Reference proteome</keyword>
<dbReference type="InterPro" id="IPR029044">
    <property type="entry name" value="Nucleotide-diphossugar_trans"/>
</dbReference>
<dbReference type="GO" id="GO:0016757">
    <property type="term" value="F:glycosyltransferase activity"/>
    <property type="evidence" value="ECO:0007669"/>
    <property type="project" value="InterPro"/>
</dbReference>
<dbReference type="GO" id="GO:0016020">
    <property type="term" value="C:membrane"/>
    <property type="evidence" value="ECO:0007669"/>
    <property type="project" value="UniProtKB-SubCell"/>
</dbReference>
<dbReference type="Pfam" id="PF01501">
    <property type="entry name" value="Glyco_transf_8"/>
    <property type="match status" value="1"/>
</dbReference>
<keyword evidence="3 6" id="KW-0472">Membrane</keyword>
<evidence type="ECO:0000313" key="9">
    <source>
        <dbReference type="Proteomes" id="UP001301350"/>
    </source>
</evidence>
<keyword evidence="6" id="KW-0812">Transmembrane</keyword>
<evidence type="ECO:0000256" key="5">
    <source>
        <dbReference type="SAM" id="MobiDB-lite"/>
    </source>
</evidence>
<evidence type="ECO:0000256" key="3">
    <source>
        <dbReference type="ARBA" id="ARBA00023136"/>
    </source>
</evidence>
<organism evidence="8 9">
    <name type="scientific">Cyanidium caldarium</name>
    <name type="common">Red alga</name>
    <dbReference type="NCBI Taxonomy" id="2771"/>
    <lineage>
        <taxon>Eukaryota</taxon>
        <taxon>Rhodophyta</taxon>
        <taxon>Bangiophyceae</taxon>
        <taxon>Cyanidiales</taxon>
        <taxon>Cyanidiaceae</taxon>
        <taxon>Cyanidium</taxon>
    </lineage>
</organism>
<feature type="compositionally biased region" description="Basic and acidic residues" evidence="5">
    <location>
        <begin position="1"/>
        <end position="11"/>
    </location>
</feature>
<evidence type="ECO:0000313" key="8">
    <source>
        <dbReference type="EMBL" id="KAK4537557.1"/>
    </source>
</evidence>
<dbReference type="PANTHER" id="PTHR48261:SF2">
    <property type="entry name" value="ACETYLGLUCOSAMINYLTRANSFERASE"/>
    <property type="match status" value="1"/>
</dbReference>
<dbReference type="AlphaFoldDB" id="A0AAV9IYZ4"/>
<dbReference type="Pfam" id="PF09258">
    <property type="entry name" value="Glyco_transf_64"/>
    <property type="match status" value="1"/>
</dbReference>
<sequence>MGHSETRHENDVALNLSPYLSPYVTRRNRARRSASRRESTEHSAGTAIAGRPPRSETRGPRRHPQRHSTRKQRDAEEETPTRGSAAPKGWPGTARRPRTRACRRSAAPTALKRYCQKLPWLAPLFLCIFTVLLYTRLWSAPHPHPNPLRGWRLRLPGARPPRYAYATLLCGDARMLRAVSVLLHSLRTRGRTAYPILVLTTPDLPTAAQHRLERLGGTVIRRPPLPYPFGLNAGRLRDNKPCRYSKLHLWSLTEYDKIVFLDGDTLVLWPLDDLFHRYDELSAAPDLYPDTFNSGVMVLQPRLRTYRQMLQVYRNTSSYNLGDQGFLNAFFGERWMSGRRRHHLPLSYNVLLKYRDTLLWSQLENHTRVLHFTGETKPWNWHRSSHHDWERQLDPEMYYLWMQVDREVRNVSLPPDVQRHCDAEAAALRQVGGNLQRRFPLRDRYSVVIGTYDRADLLQRLLQTHYRHALWRRSNDSTEHTDRLIDKIFIVWHDPQRPPPTDWLRGLSRSRIQLLVQQRDSLNNRFNPLGTALRTRAVLIVDDDIRVQHDDTAFAFRVWQDQPHTLVGFFPRFHHHNEQRRKYEYLVSEPLNKSTASADKYRRYSMVLTKHMFMRSEYLFYYRCLLPDERIHHYVDRHRNCEDIACQCMVTGMSGAAPIAVRGAQPAEDYGTPGSGRPAGISAAHTHLISRSQCVHDFLTEFWANATALRYNEVVLERFVKVPFRKGNASELLRRRRAGGEGRRT</sequence>
<feature type="region of interest" description="Disordered" evidence="5">
    <location>
        <begin position="1"/>
        <end position="101"/>
    </location>
</feature>
<evidence type="ECO:0000256" key="1">
    <source>
        <dbReference type="ARBA" id="ARBA00004370"/>
    </source>
</evidence>
<dbReference type="InterPro" id="IPR002495">
    <property type="entry name" value="Glyco_trans_8"/>
</dbReference>
<keyword evidence="6" id="KW-1133">Transmembrane helix</keyword>
<dbReference type="Proteomes" id="UP001301350">
    <property type="component" value="Unassembled WGS sequence"/>
</dbReference>
<name>A0AAV9IYZ4_CYACA</name>
<reference evidence="8 9" key="1">
    <citation type="submission" date="2022-07" db="EMBL/GenBank/DDBJ databases">
        <title>Genome-wide signatures of adaptation to extreme environments.</title>
        <authorList>
            <person name="Cho C.H."/>
            <person name="Yoon H.S."/>
        </authorList>
    </citation>
    <scope>NUCLEOTIDE SEQUENCE [LARGE SCALE GENOMIC DNA]</scope>
    <source>
        <strain evidence="8 9">DBV 063 E5</strain>
    </source>
</reference>
<keyword evidence="2" id="KW-0808">Transferase</keyword>
<feature type="transmembrane region" description="Helical" evidence="6">
    <location>
        <begin position="120"/>
        <end position="139"/>
    </location>
</feature>
<dbReference type="CDD" id="cd02537">
    <property type="entry name" value="GT8_Glycogenin"/>
    <property type="match status" value="1"/>
</dbReference>
<evidence type="ECO:0000259" key="7">
    <source>
        <dbReference type="Pfam" id="PF09258"/>
    </source>
</evidence>
<comment type="subcellular location">
    <subcellularLocation>
        <location evidence="1">Membrane</location>
    </subcellularLocation>
</comment>
<evidence type="ECO:0000256" key="4">
    <source>
        <dbReference type="ARBA" id="ARBA00023157"/>
    </source>
</evidence>
<feature type="domain" description="Glycosyl transferase 64" evidence="7">
    <location>
        <begin position="483"/>
        <end position="703"/>
    </location>
</feature>
<dbReference type="InterPro" id="IPR015338">
    <property type="entry name" value="GT64_dom"/>
</dbReference>
<gene>
    <name evidence="8" type="ORF">CDCA_CDCA13G3582</name>
</gene>
<evidence type="ECO:0000256" key="6">
    <source>
        <dbReference type="SAM" id="Phobius"/>
    </source>
</evidence>
<feature type="compositionally biased region" description="Basic residues" evidence="5">
    <location>
        <begin position="60"/>
        <end position="70"/>
    </location>
</feature>
<keyword evidence="4" id="KW-1015">Disulfide bond</keyword>
<proteinExistence type="predicted"/>
<evidence type="ECO:0000256" key="2">
    <source>
        <dbReference type="ARBA" id="ARBA00022679"/>
    </source>
</evidence>